<dbReference type="PANTHER" id="PTHR35525">
    <property type="entry name" value="BLL6575 PROTEIN"/>
    <property type="match status" value="1"/>
</dbReference>
<evidence type="ECO:0000256" key="1">
    <source>
        <dbReference type="SAM" id="MobiDB-lite"/>
    </source>
</evidence>
<dbReference type="KEGG" id="bcau:I6G59_04390"/>
<evidence type="ECO:0000313" key="3">
    <source>
        <dbReference type="EMBL" id="QPS34572.1"/>
    </source>
</evidence>
<dbReference type="Pfam" id="PF11706">
    <property type="entry name" value="zf-CGNR"/>
    <property type="match status" value="1"/>
</dbReference>
<protein>
    <submittedName>
        <fullName evidence="3">ABATE domain-containing protein</fullName>
    </submittedName>
</protein>
<dbReference type="Gene3D" id="1.10.3300.10">
    <property type="entry name" value="Jann2411-like domain"/>
    <property type="match status" value="1"/>
</dbReference>
<feature type="region of interest" description="Disordered" evidence="1">
    <location>
        <begin position="183"/>
        <end position="204"/>
    </location>
</feature>
<dbReference type="Proteomes" id="UP000594979">
    <property type="component" value="Chromosome"/>
</dbReference>
<sequence length="204" mass="22583">MQNFPLPLHTGSMNRSEKWIWLGDHLAVDFANTTIGREFETVDLIATVEDAHEWIDLEPTELPKVEITDENLPHLRALRDAAGRTLRAAVREEEWDPADTALINSLVETGRVFRLLGSRPRGSRLTAGDGFAAFAGVLAASVVDLLGRDDLAAIAICEAPGCGQIFHRSRVNQKWCSPGCGNRARVDRHRHRNPHAQRRAAVSP</sequence>
<feature type="compositionally biased region" description="Basic residues" evidence="1">
    <location>
        <begin position="186"/>
        <end position="198"/>
    </location>
</feature>
<dbReference type="Pfam" id="PF07336">
    <property type="entry name" value="ABATE"/>
    <property type="match status" value="1"/>
</dbReference>
<proteinExistence type="predicted"/>
<dbReference type="AlphaFoldDB" id="A0A7T2WPD4"/>
<name>A0A7T2WPD4_9MICO</name>
<dbReference type="InterPro" id="IPR023286">
    <property type="entry name" value="ABATE_dom_sf"/>
</dbReference>
<dbReference type="PANTHER" id="PTHR35525:SF3">
    <property type="entry name" value="BLL6575 PROTEIN"/>
    <property type="match status" value="1"/>
</dbReference>
<accession>A0A7T2WPD4</accession>
<dbReference type="InterPro" id="IPR021005">
    <property type="entry name" value="Znf_CGNR"/>
</dbReference>
<reference evidence="3 4" key="1">
    <citation type="submission" date="2020-12" db="EMBL/GenBank/DDBJ databases">
        <title>FDA dAtabase for Regulatory Grade micrObial Sequences (FDA-ARGOS): Supporting development and validation of Infectious Disease Dx tests.</title>
        <authorList>
            <person name="Sproer C."/>
            <person name="Gronow S."/>
            <person name="Severitt S."/>
            <person name="Schroder I."/>
            <person name="Tallon L."/>
            <person name="Sadzewicz L."/>
            <person name="Zhao X."/>
            <person name="Boylan J."/>
            <person name="Ott S."/>
            <person name="Bowen H."/>
            <person name="Vavikolanu K."/>
            <person name="Mehta A."/>
            <person name="Aluvathingal J."/>
            <person name="Nadendla S."/>
            <person name="Lowell S."/>
            <person name="Myers T."/>
            <person name="Yan Y."/>
            <person name="Sichtig H."/>
        </authorList>
    </citation>
    <scope>NUCLEOTIDE SEQUENCE [LARGE SCALE GENOMIC DNA]</scope>
    <source>
        <strain evidence="3 4">FDAARGOS_902</strain>
    </source>
</reference>
<organism evidence="3 4">
    <name type="scientific">Brevibacterium casei</name>
    <dbReference type="NCBI Taxonomy" id="33889"/>
    <lineage>
        <taxon>Bacteria</taxon>
        <taxon>Bacillati</taxon>
        <taxon>Actinomycetota</taxon>
        <taxon>Actinomycetes</taxon>
        <taxon>Micrococcales</taxon>
        <taxon>Brevibacteriaceae</taxon>
        <taxon>Brevibacterium</taxon>
    </lineage>
</organism>
<feature type="domain" description="Zinc finger CGNR" evidence="2">
    <location>
        <begin position="155"/>
        <end position="192"/>
    </location>
</feature>
<dbReference type="SUPFAM" id="SSF160904">
    <property type="entry name" value="Jann2411-like"/>
    <property type="match status" value="1"/>
</dbReference>
<dbReference type="InterPro" id="IPR010852">
    <property type="entry name" value="ABATE"/>
</dbReference>
<evidence type="ECO:0000259" key="2">
    <source>
        <dbReference type="Pfam" id="PF11706"/>
    </source>
</evidence>
<gene>
    <name evidence="3" type="ORF">I6G59_04390</name>
</gene>
<dbReference type="EMBL" id="CP065682">
    <property type="protein sequence ID" value="QPS34572.1"/>
    <property type="molecule type" value="Genomic_DNA"/>
</dbReference>
<evidence type="ECO:0000313" key="4">
    <source>
        <dbReference type="Proteomes" id="UP000594979"/>
    </source>
</evidence>